<reference evidence="1" key="1">
    <citation type="submission" date="2014-12" db="EMBL/GenBank/DDBJ databases">
        <title>Insight into the proteome of Arion vulgaris.</title>
        <authorList>
            <person name="Aradska J."/>
            <person name="Bulat T."/>
            <person name="Smidak R."/>
            <person name="Sarate P."/>
            <person name="Gangsoo J."/>
            <person name="Sialana F."/>
            <person name="Bilban M."/>
            <person name="Lubec G."/>
        </authorList>
    </citation>
    <scope>NUCLEOTIDE SEQUENCE</scope>
    <source>
        <tissue evidence="1">Skin</tissue>
    </source>
</reference>
<accession>A0A0B6YTU4</accession>
<evidence type="ECO:0000313" key="1">
    <source>
        <dbReference type="EMBL" id="CEK58900.1"/>
    </source>
</evidence>
<feature type="non-terminal residue" evidence="1">
    <location>
        <position position="49"/>
    </location>
</feature>
<protein>
    <submittedName>
        <fullName evidence="1">Uncharacterized protein</fullName>
    </submittedName>
</protein>
<proteinExistence type="predicted"/>
<dbReference type="EMBL" id="HACG01012035">
    <property type="protein sequence ID" value="CEK58900.1"/>
    <property type="molecule type" value="Transcribed_RNA"/>
</dbReference>
<dbReference type="AlphaFoldDB" id="A0A0B6YTU4"/>
<name>A0A0B6YTU4_9EUPU</name>
<gene>
    <name evidence="1" type="primary">ORF34529</name>
</gene>
<sequence>MYTEDEYAHSSRTDSSYSLHQVFPLFQQKRDLIFCRFQYYFTTFKYYFT</sequence>
<organism evidence="1">
    <name type="scientific">Arion vulgaris</name>
    <dbReference type="NCBI Taxonomy" id="1028688"/>
    <lineage>
        <taxon>Eukaryota</taxon>
        <taxon>Metazoa</taxon>
        <taxon>Spiralia</taxon>
        <taxon>Lophotrochozoa</taxon>
        <taxon>Mollusca</taxon>
        <taxon>Gastropoda</taxon>
        <taxon>Heterobranchia</taxon>
        <taxon>Euthyneura</taxon>
        <taxon>Panpulmonata</taxon>
        <taxon>Eupulmonata</taxon>
        <taxon>Stylommatophora</taxon>
        <taxon>Helicina</taxon>
        <taxon>Arionoidea</taxon>
        <taxon>Arionidae</taxon>
        <taxon>Arion</taxon>
    </lineage>
</organism>